<dbReference type="GO" id="GO:0051301">
    <property type="term" value="P:cell division"/>
    <property type="evidence" value="ECO:0007669"/>
    <property type="project" value="InterPro"/>
</dbReference>
<reference evidence="3" key="1">
    <citation type="submission" date="2021-01" db="EMBL/GenBank/DDBJ databases">
        <authorList>
            <person name="Zahm M."/>
            <person name="Roques C."/>
            <person name="Cabau C."/>
            <person name="Klopp C."/>
            <person name="Donnadieu C."/>
            <person name="Jouanno E."/>
            <person name="Lampietro C."/>
            <person name="Louis A."/>
            <person name="Herpin A."/>
            <person name="Echchiki A."/>
            <person name="Berthelot C."/>
            <person name="Parey E."/>
            <person name="Roest-Crollius H."/>
            <person name="Braasch I."/>
            <person name="Postlethwait J."/>
            <person name="Bobe J."/>
            <person name="Montfort J."/>
            <person name="Bouchez O."/>
            <person name="Begum T."/>
            <person name="Mejri S."/>
            <person name="Adams A."/>
            <person name="Chen W.-J."/>
            <person name="Guiguen Y."/>
        </authorList>
    </citation>
    <scope>NUCLEOTIDE SEQUENCE</scope>
    <source>
        <strain evidence="3">YG-15Mar2019-1</strain>
        <tissue evidence="3">Brain</tissue>
    </source>
</reference>
<protein>
    <recommendedName>
        <fullName evidence="5">Sperm-associated antigen 5</fullName>
    </recommendedName>
</protein>
<dbReference type="EMBL" id="JAFDVH010000020">
    <property type="protein sequence ID" value="KAG7459043.1"/>
    <property type="molecule type" value="Genomic_DNA"/>
</dbReference>
<feature type="coiled-coil region" evidence="1">
    <location>
        <begin position="866"/>
        <end position="900"/>
    </location>
</feature>
<evidence type="ECO:0008006" key="5">
    <source>
        <dbReference type="Google" id="ProtNLM"/>
    </source>
</evidence>
<dbReference type="GO" id="GO:0051988">
    <property type="term" value="P:regulation of attachment of spindle microtubules to kinetochore"/>
    <property type="evidence" value="ECO:0007669"/>
    <property type="project" value="InterPro"/>
</dbReference>
<evidence type="ECO:0000313" key="3">
    <source>
        <dbReference type="EMBL" id="KAG7459043.1"/>
    </source>
</evidence>
<evidence type="ECO:0000256" key="2">
    <source>
        <dbReference type="SAM" id="MobiDB-lite"/>
    </source>
</evidence>
<dbReference type="InterPro" id="IPR028728">
    <property type="entry name" value="Astrin"/>
</dbReference>
<evidence type="ECO:0000256" key="1">
    <source>
        <dbReference type="SAM" id="Coils"/>
    </source>
</evidence>
<keyword evidence="1" id="KW-0175">Coiled coil</keyword>
<feature type="region of interest" description="Disordered" evidence="2">
    <location>
        <begin position="277"/>
        <end position="303"/>
    </location>
</feature>
<keyword evidence="4" id="KW-1185">Reference proteome</keyword>
<evidence type="ECO:0000313" key="4">
    <source>
        <dbReference type="Proteomes" id="UP001046870"/>
    </source>
</evidence>
<dbReference type="Gene3D" id="1.20.5.340">
    <property type="match status" value="1"/>
</dbReference>
<feature type="compositionally biased region" description="Polar residues" evidence="2">
    <location>
        <begin position="292"/>
        <end position="303"/>
    </location>
</feature>
<proteinExistence type="predicted"/>
<name>A0A9D3PH59_MEGAT</name>
<dbReference type="PANTHER" id="PTHR15347">
    <property type="entry name" value="SPERM-ASSOCIATED ANTIGEN 5"/>
    <property type="match status" value="1"/>
</dbReference>
<sequence>MSRSTLLANVSMPGTKSAQRIPLRNLQNDMLQHSALSTTKPLSSNVTSKMKVEMANHKAQVLQSSPDACSALKNGIPLRETMLYREKSVAFEAVEDTLALLRDAQDSFRDDVCEVQSEPCHAQSISTDNGVGDITWKSFLCTGVQIEVFDSSRVSEKDVLSLTECPEDAICDISLDHSEYLGFLDHSALYSSSRHKDHNYSHVEKDETISRENFLAEGNPNISNTSQESGPLNGTGVSCQDFLECFPECAENMQGVSNVSSVLQQVPSGMYSTMQSTSLQSLCSDPAEKPVTSGTEKPQSNEFAKTLDTSVTATGQSQSEELPNTVYTSVTEETQSEEFTNTLNTSVTHISETAQSNPAVKSVCCQPLGNDVDGLESTVRDSTPVTKIKTQNILQTGIKAELQETYEGKNLLKLSENSHHLSTVVEPIKWEKSTVLPTVISGYSQDRVMDLNNTPGFTQEVSQHAQKFPDSDIPPGHAKEYVLNNDIPFGHIQEKGPDDPHHCTLSTPGIQTPVLRWAFHLSNMALNDTRRESTDCVWKMAEVIPVNLPEDSPATQGKLDSLLGSKLWMETLASPVSLPQFNSTLLNSIVSSSASLDVKESDTEQVAPLDEYWLGQKEDQGLPVSRAGPLQEQLRHIAELLIQASGNIVAGPCPTECHSATTWTSPVLMTEHSVNTSGLFEHKGDFSVAEASTSTDSLLWNLDPGSLDLVSRQQLEQRLTSTLIMVEVLSQQLASARDQNHSCGPGPSNLRDKLIQTDHTELNQVVLYKELYVKALKRVQILELDQQSLQKLLQCMQSLRTTMVNLTGSGELLSMMNEFSEKSRDDQDTMSKQMCQMKTLYGKCQESLRRMGERTRRALQEKDHMKQQMEEAFRVKEAALELLEQLRSRHAAQIVELQQSVGSHQELLAVLKNTYQEQVTLNKEYVETLQAADKLIKANVCDQSSVCKELSTARDLLQRTHALLLKLHEKAASTLSRCKEQEQERNQAVEEKNQILDQLTQTNSSLHDAEQQIGDLNLQVTIMNSEMAVLRQRLSEMEQEHAQIEMRGTELSATLSSTQASYAFLQQALTAETHRAQQSLEEAQHATEQADSLDAMLRETQQQMEKLVAALADREQRVSELQAEAQMHSQQLQHLQEIQEQLFSMKEMNEFLQAESKLSREQVLESEGLLKSHLQGLRERNLECEDLKRALSELRFERAALQEELDCTQAKARSMLLDLGEQLAMASTDVTLLHHRVQGLTNSLQDAVCEQKPDNSCEGVLQLPAPVPRHTAGSFVGTVMVAIAAEEGQVSDTDVGKWALGSGNSAFTRISPVTPKKDEEEQSTVVEQLASLGEALSELTTSISQLQQLKDREQEQLQETVASLQRELHSLTCRHRSEVADLREQVASLQAQVEKDTVALKHKAQEEKTLKKLCSEMDESRELFEQHRSENKELRREVSELRRSLQQAQLEVQVLREELSSSQSGGSLPALEEKILMHKEMDKLRRSLAEAEDSRSKLLERAKRHQLVHESNQRKLERELLVLDQMIETVREQQGLGLEHY</sequence>
<dbReference type="OrthoDB" id="5972338at2759"/>
<feature type="coiled-coil region" evidence="1">
    <location>
        <begin position="1083"/>
        <end position="1211"/>
    </location>
</feature>
<dbReference type="Proteomes" id="UP001046870">
    <property type="component" value="Chromosome 20"/>
</dbReference>
<dbReference type="PANTHER" id="PTHR15347:SF1">
    <property type="entry name" value="SPERM-ASSOCIATED ANTIGEN 5"/>
    <property type="match status" value="1"/>
</dbReference>
<gene>
    <name evidence="3" type="ORF">MATL_G00227100</name>
</gene>
<feature type="coiled-coil region" evidence="1">
    <location>
        <begin position="971"/>
        <end position="1047"/>
    </location>
</feature>
<comment type="caution">
    <text evidence="3">The sequence shown here is derived from an EMBL/GenBank/DDBJ whole genome shotgun (WGS) entry which is preliminary data.</text>
</comment>
<accession>A0A9D3PH59</accession>
<organism evidence="3 4">
    <name type="scientific">Megalops atlanticus</name>
    <name type="common">Tarpon</name>
    <name type="synonym">Clupea gigantea</name>
    <dbReference type="NCBI Taxonomy" id="7932"/>
    <lineage>
        <taxon>Eukaryota</taxon>
        <taxon>Metazoa</taxon>
        <taxon>Chordata</taxon>
        <taxon>Craniata</taxon>
        <taxon>Vertebrata</taxon>
        <taxon>Euteleostomi</taxon>
        <taxon>Actinopterygii</taxon>
        <taxon>Neopterygii</taxon>
        <taxon>Teleostei</taxon>
        <taxon>Elopiformes</taxon>
        <taxon>Megalopidae</taxon>
        <taxon>Megalops</taxon>
    </lineage>
</organism>
<feature type="coiled-coil region" evidence="1">
    <location>
        <begin position="1336"/>
        <end position="1533"/>
    </location>
</feature>